<dbReference type="SMART" id="SM01180">
    <property type="entry name" value="DWNN"/>
    <property type="match status" value="1"/>
</dbReference>
<evidence type="ECO:0000256" key="5">
    <source>
        <dbReference type="ARBA" id="ARBA00023242"/>
    </source>
</evidence>
<feature type="compositionally biased region" description="Basic and acidic residues" evidence="7">
    <location>
        <begin position="397"/>
        <end position="406"/>
    </location>
</feature>
<dbReference type="Gene3D" id="4.10.60.10">
    <property type="entry name" value="Zinc finger, CCHC-type"/>
    <property type="match status" value="1"/>
</dbReference>
<reference evidence="11 13" key="2">
    <citation type="journal article" date="2013" name="Nature">
        <title>Insights into bilaterian evolution from three spiralian genomes.</title>
        <authorList>
            <person name="Simakov O."/>
            <person name="Marletaz F."/>
            <person name="Cho S.J."/>
            <person name="Edsinger-Gonzales E."/>
            <person name="Havlak P."/>
            <person name="Hellsten U."/>
            <person name="Kuo D.H."/>
            <person name="Larsson T."/>
            <person name="Lv J."/>
            <person name="Arendt D."/>
            <person name="Savage R."/>
            <person name="Osoegawa K."/>
            <person name="de Jong P."/>
            <person name="Grimwood J."/>
            <person name="Chapman J.A."/>
            <person name="Shapiro H."/>
            <person name="Aerts A."/>
            <person name="Otillar R.P."/>
            <person name="Terry A.Y."/>
            <person name="Boore J.L."/>
            <person name="Grigoriev I.V."/>
            <person name="Lindberg D.R."/>
            <person name="Seaver E.C."/>
            <person name="Weisblat D.A."/>
            <person name="Putnam N.H."/>
            <person name="Rokhsar D.S."/>
        </authorList>
    </citation>
    <scope>NUCLEOTIDE SEQUENCE</scope>
    <source>
        <strain evidence="11 13">I ESC-2004</strain>
    </source>
</reference>
<dbReference type="PROSITE" id="PS51282">
    <property type="entry name" value="DWNN"/>
    <property type="match status" value="1"/>
</dbReference>
<feature type="region of interest" description="Disordered" evidence="7">
    <location>
        <begin position="341"/>
        <end position="413"/>
    </location>
</feature>
<dbReference type="OrthoDB" id="106784at2759"/>
<evidence type="ECO:0000256" key="6">
    <source>
        <dbReference type="PROSITE-ProRule" id="PRU00047"/>
    </source>
</evidence>
<dbReference type="CDD" id="cd16620">
    <property type="entry name" value="vRING-HC-C4C4_RBBP6"/>
    <property type="match status" value="1"/>
</dbReference>
<dbReference type="EMBL" id="KB293638">
    <property type="protein sequence ID" value="ELU15719.1"/>
    <property type="molecule type" value="Genomic_DNA"/>
</dbReference>
<dbReference type="SUPFAM" id="SSF57756">
    <property type="entry name" value="Retrovirus zinc finger-like domains"/>
    <property type="match status" value="1"/>
</dbReference>
<dbReference type="HOGENOM" id="CLU_015100_0_0_1"/>
<evidence type="ECO:0008006" key="14">
    <source>
        <dbReference type="Google" id="ProtNLM"/>
    </source>
</evidence>
<evidence type="ECO:0000259" key="9">
    <source>
        <dbReference type="PROSITE" id="PS50158"/>
    </source>
</evidence>
<feature type="domain" description="DWNN" evidence="10">
    <location>
        <begin position="4"/>
        <end position="79"/>
    </location>
</feature>
<sequence length="413" mass="45044">MSCIHYKFKSSKDYDTLTFDGMHISLADLKKSILQNKRLTKSGSLDFDLQIVNAQTREVYNEAEELIPKNTSVVVARIPVGRPSKSRTYSLFLASFQIQSSVQVGSGGVPMTLERLKKTADLANAKGTEEDKMKAMMDQSTRDYDSSNYVKSKYPVGRPLTGYVCHNCSKPGHFIQNCPVKKEEGLHRAKRSTGIPASFLTPVSDPTVPGALLLQTGQYAVPTLDAAAYKEGKKEKPPFVVDKTDTNASKSEESAIPKELLCALCNDLLSDAVVIACCGNSFCDECIRDSLLDSETHTCPVCEKPDQSPDKLIPNRFLRTAVNNYLNETGYTKAKAFVDKTPSATPDISSPAVNSPNPNQSPAPSQENPPPPPPSSLGQKFHDLPPELVGLPPQVSDSDRSSHHDVIVSSVIR</sequence>
<dbReference type="Pfam" id="PF13696">
    <property type="entry name" value="zf-CCHC_2"/>
    <property type="match status" value="1"/>
</dbReference>
<dbReference type="STRING" id="283909.R7VAV3"/>
<dbReference type="InterPro" id="IPR014891">
    <property type="entry name" value="DWNN_domain"/>
</dbReference>
<dbReference type="Pfam" id="PF13923">
    <property type="entry name" value="zf-C3HC4_2"/>
    <property type="match status" value="1"/>
</dbReference>
<evidence type="ECO:0000259" key="10">
    <source>
        <dbReference type="PROSITE" id="PS51282"/>
    </source>
</evidence>
<reference evidence="12" key="3">
    <citation type="submission" date="2015-06" db="UniProtKB">
        <authorList>
            <consortium name="EnsemblMetazoa"/>
        </authorList>
    </citation>
    <scope>IDENTIFICATION</scope>
</reference>
<feature type="compositionally biased region" description="Low complexity" evidence="7">
    <location>
        <begin position="349"/>
        <end position="366"/>
    </location>
</feature>
<evidence type="ECO:0000313" key="11">
    <source>
        <dbReference type="EMBL" id="ELU15719.1"/>
    </source>
</evidence>
<accession>R7VAV3</accession>
<dbReference type="GO" id="GO:0005634">
    <property type="term" value="C:nucleus"/>
    <property type="evidence" value="ECO:0007669"/>
    <property type="project" value="UniProtKB-SubCell"/>
</dbReference>
<comment type="subcellular location">
    <subcellularLocation>
        <location evidence="1">Nucleus</location>
    </subcellularLocation>
</comment>
<dbReference type="GO" id="GO:0003676">
    <property type="term" value="F:nucleic acid binding"/>
    <property type="evidence" value="ECO:0007669"/>
    <property type="project" value="InterPro"/>
</dbReference>
<keyword evidence="13" id="KW-1185">Reference proteome</keyword>
<dbReference type="Proteomes" id="UP000014760">
    <property type="component" value="Unassembled WGS sequence"/>
</dbReference>
<dbReference type="GO" id="GO:0006511">
    <property type="term" value="P:ubiquitin-dependent protein catabolic process"/>
    <property type="evidence" value="ECO:0007669"/>
    <property type="project" value="TreeGrafter"/>
</dbReference>
<dbReference type="PANTHER" id="PTHR15439:SF0">
    <property type="entry name" value="CELL DIVISION CYCLE AND APOPTOSIS REGULATOR PROTEIN 1-RELATED"/>
    <property type="match status" value="1"/>
</dbReference>
<dbReference type="EnsemblMetazoa" id="CapteT175258">
    <property type="protein sequence ID" value="CapteP175258"/>
    <property type="gene ID" value="CapteG175258"/>
</dbReference>
<dbReference type="Gene3D" id="3.30.40.10">
    <property type="entry name" value="Zinc/RING finger domain, C3HC4 (zinc finger)"/>
    <property type="match status" value="1"/>
</dbReference>
<dbReference type="PROSITE" id="PS50089">
    <property type="entry name" value="ZF_RING_2"/>
    <property type="match status" value="1"/>
</dbReference>
<dbReference type="InterPro" id="IPR033489">
    <property type="entry name" value="RBBP6"/>
</dbReference>
<evidence type="ECO:0000256" key="4">
    <source>
        <dbReference type="ARBA" id="ARBA00022833"/>
    </source>
</evidence>
<dbReference type="GO" id="GO:0006397">
    <property type="term" value="P:mRNA processing"/>
    <property type="evidence" value="ECO:0007669"/>
    <property type="project" value="InterPro"/>
</dbReference>
<dbReference type="PANTHER" id="PTHR15439">
    <property type="entry name" value="RETINOBLASTOMA-BINDING PROTEIN 6"/>
    <property type="match status" value="1"/>
</dbReference>
<evidence type="ECO:0000256" key="7">
    <source>
        <dbReference type="SAM" id="MobiDB-lite"/>
    </source>
</evidence>
<protein>
    <recommendedName>
        <fullName evidence="14">E3 ubiquitin-protein ligase RBBP6</fullName>
    </recommendedName>
</protein>
<dbReference type="GO" id="GO:0016567">
    <property type="term" value="P:protein ubiquitination"/>
    <property type="evidence" value="ECO:0007669"/>
    <property type="project" value="InterPro"/>
</dbReference>
<dbReference type="EMBL" id="AMQN01004483">
    <property type="status" value="NOT_ANNOTATED_CDS"/>
    <property type="molecule type" value="Genomic_DNA"/>
</dbReference>
<reference evidence="13" key="1">
    <citation type="submission" date="2012-12" db="EMBL/GenBank/DDBJ databases">
        <authorList>
            <person name="Hellsten U."/>
            <person name="Grimwood J."/>
            <person name="Chapman J.A."/>
            <person name="Shapiro H."/>
            <person name="Aerts A."/>
            <person name="Otillar R.P."/>
            <person name="Terry A.Y."/>
            <person name="Boore J.L."/>
            <person name="Simakov O."/>
            <person name="Marletaz F."/>
            <person name="Cho S.-J."/>
            <person name="Edsinger-Gonzales E."/>
            <person name="Havlak P."/>
            <person name="Kuo D.-H."/>
            <person name="Larsson T."/>
            <person name="Lv J."/>
            <person name="Arendt D."/>
            <person name="Savage R."/>
            <person name="Osoegawa K."/>
            <person name="de Jong P."/>
            <person name="Lindberg D.R."/>
            <person name="Seaver E.C."/>
            <person name="Weisblat D.A."/>
            <person name="Putnam N.H."/>
            <person name="Grigoriev I.V."/>
            <person name="Rokhsar D.S."/>
        </authorList>
    </citation>
    <scope>NUCLEOTIDE SEQUENCE</scope>
    <source>
        <strain evidence="13">I ESC-2004</strain>
    </source>
</reference>
<organism evidence="11">
    <name type="scientific">Capitella teleta</name>
    <name type="common">Polychaete worm</name>
    <dbReference type="NCBI Taxonomy" id="283909"/>
    <lineage>
        <taxon>Eukaryota</taxon>
        <taxon>Metazoa</taxon>
        <taxon>Spiralia</taxon>
        <taxon>Lophotrochozoa</taxon>
        <taxon>Annelida</taxon>
        <taxon>Polychaeta</taxon>
        <taxon>Sedentaria</taxon>
        <taxon>Scolecida</taxon>
        <taxon>Capitellidae</taxon>
        <taxon>Capitella</taxon>
    </lineage>
</organism>
<dbReference type="Pfam" id="PF08783">
    <property type="entry name" value="DWNN"/>
    <property type="match status" value="1"/>
</dbReference>
<dbReference type="AlphaFoldDB" id="R7VAV3"/>
<evidence type="ECO:0000313" key="12">
    <source>
        <dbReference type="EnsemblMetazoa" id="CapteP175258"/>
    </source>
</evidence>
<dbReference type="InterPro" id="IPR036875">
    <property type="entry name" value="Znf_CCHC_sf"/>
</dbReference>
<dbReference type="InterPro" id="IPR001841">
    <property type="entry name" value="Znf_RING"/>
</dbReference>
<dbReference type="InterPro" id="IPR001878">
    <property type="entry name" value="Znf_CCHC"/>
</dbReference>
<dbReference type="SUPFAM" id="SSF57850">
    <property type="entry name" value="RING/U-box"/>
    <property type="match status" value="1"/>
</dbReference>
<dbReference type="SMART" id="SM00184">
    <property type="entry name" value="RING"/>
    <property type="match status" value="1"/>
</dbReference>
<dbReference type="OMA" id="CGAKDHW"/>
<evidence type="ECO:0000259" key="8">
    <source>
        <dbReference type="PROSITE" id="PS50089"/>
    </source>
</evidence>
<dbReference type="GO" id="GO:0061630">
    <property type="term" value="F:ubiquitin protein ligase activity"/>
    <property type="evidence" value="ECO:0007669"/>
    <property type="project" value="InterPro"/>
</dbReference>
<proteinExistence type="predicted"/>
<evidence type="ECO:0000256" key="2">
    <source>
        <dbReference type="ARBA" id="ARBA00022723"/>
    </source>
</evidence>
<dbReference type="InterPro" id="IPR013083">
    <property type="entry name" value="Znf_RING/FYVE/PHD"/>
</dbReference>
<keyword evidence="5" id="KW-0539">Nucleus</keyword>
<feature type="domain" description="RING-type" evidence="8">
    <location>
        <begin position="262"/>
        <end position="303"/>
    </location>
</feature>
<keyword evidence="4" id="KW-0862">Zinc</keyword>
<feature type="domain" description="CCHC-type" evidence="9">
    <location>
        <begin position="165"/>
        <end position="179"/>
    </location>
</feature>
<keyword evidence="2" id="KW-0479">Metal-binding</keyword>
<keyword evidence="3 6" id="KW-0863">Zinc-finger</keyword>
<dbReference type="GO" id="GO:0008270">
    <property type="term" value="F:zinc ion binding"/>
    <property type="evidence" value="ECO:0007669"/>
    <property type="project" value="UniProtKB-KW"/>
</dbReference>
<evidence type="ECO:0000256" key="1">
    <source>
        <dbReference type="ARBA" id="ARBA00004123"/>
    </source>
</evidence>
<evidence type="ECO:0000256" key="3">
    <source>
        <dbReference type="ARBA" id="ARBA00022771"/>
    </source>
</evidence>
<evidence type="ECO:0000313" key="13">
    <source>
        <dbReference type="Proteomes" id="UP000014760"/>
    </source>
</evidence>
<gene>
    <name evidence="11" type="ORF">CAPTEDRAFT_175258</name>
</gene>
<dbReference type="PROSITE" id="PS50158">
    <property type="entry name" value="ZF_CCHC"/>
    <property type="match status" value="1"/>
</dbReference>
<name>R7VAV3_CAPTE</name>
<dbReference type="Gene3D" id="3.10.20.90">
    <property type="entry name" value="Phosphatidylinositol 3-kinase Catalytic Subunit, Chain A, domain 1"/>
    <property type="match status" value="1"/>
</dbReference>
<dbReference type="InterPro" id="IPR025829">
    <property type="entry name" value="Zn_knuckle_CX2CX3GHX4C"/>
</dbReference>